<dbReference type="AlphaFoldDB" id="H2YZX4"/>
<dbReference type="Ensembl" id="ENSCSAVT00000011017.1">
    <property type="protein sequence ID" value="ENSCSAVP00000010886.1"/>
    <property type="gene ID" value="ENSCSAVG00000006375.1"/>
</dbReference>
<evidence type="ECO:0000313" key="4">
    <source>
        <dbReference type="Proteomes" id="UP000007875"/>
    </source>
</evidence>
<reference evidence="3" key="3">
    <citation type="submission" date="2025-09" db="UniProtKB">
        <authorList>
            <consortium name="Ensembl"/>
        </authorList>
    </citation>
    <scope>IDENTIFICATION</scope>
</reference>
<dbReference type="SUPFAM" id="SSF48371">
    <property type="entry name" value="ARM repeat"/>
    <property type="match status" value="1"/>
</dbReference>
<reference evidence="4" key="1">
    <citation type="submission" date="2003-08" db="EMBL/GenBank/DDBJ databases">
        <authorList>
            <person name="Birren B."/>
            <person name="Nusbaum C."/>
            <person name="Abebe A."/>
            <person name="Abouelleil A."/>
            <person name="Adekoya E."/>
            <person name="Ait-zahra M."/>
            <person name="Allen N."/>
            <person name="Allen T."/>
            <person name="An P."/>
            <person name="Anderson M."/>
            <person name="Anderson S."/>
            <person name="Arachchi H."/>
            <person name="Armbruster J."/>
            <person name="Bachantsang P."/>
            <person name="Baldwin J."/>
            <person name="Barry A."/>
            <person name="Bayul T."/>
            <person name="Blitshsteyn B."/>
            <person name="Bloom T."/>
            <person name="Blye J."/>
            <person name="Boguslavskiy L."/>
            <person name="Borowsky M."/>
            <person name="Boukhgalter B."/>
            <person name="Brunache A."/>
            <person name="Butler J."/>
            <person name="Calixte N."/>
            <person name="Calvo S."/>
            <person name="Camarata J."/>
            <person name="Campo K."/>
            <person name="Chang J."/>
            <person name="Cheshatsang Y."/>
            <person name="Citroen M."/>
            <person name="Collymore A."/>
            <person name="Considine T."/>
            <person name="Cook A."/>
            <person name="Cooke P."/>
            <person name="Corum B."/>
            <person name="Cuomo C."/>
            <person name="David R."/>
            <person name="Dawoe T."/>
            <person name="Degray S."/>
            <person name="Dodge S."/>
            <person name="Dooley K."/>
            <person name="Dorje P."/>
            <person name="Dorjee K."/>
            <person name="Dorris L."/>
            <person name="Duffey N."/>
            <person name="Dupes A."/>
            <person name="Elkins T."/>
            <person name="Engels R."/>
            <person name="Erickson J."/>
            <person name="Farina A."/>
            <person name="Faro S."/>
            <person name="Ferreira P."/>
            <person name="Fischer H."/>
            <person name="Fitzgerald M."/>
            <person name="Foley K."/>
            <person name="Gage D."/>
            <person name="Galagan J."/>
            <person name="Gearin G."/>
            <person name="Gnerre S."/>
            <person name="Gnirke A."/>
            <person name="Goyette A."/>
            <person name="Graham J."/>
            <person name="Grandbois E."/>
            <person name="Gyaltsen K."/>
            <person name="Hafez N."/>
            <person name="Hagopian D."/>
            <person name="Hagos B."/>
            <person name="Hall J."/>
            <person name="Hatcher B."/>
            <person name="Heller A."/>
            <person name="Higgins H."/>
            <person name="Honan T."/>
            <person name="Horn A."/>
            <person name="Houde N."/>
            <person name="Hughes L."/>
            <person name="Hulme W."/>
            <person name="Husby E."/>
            <person name="Iliev I."/>
            <person name="Jaffe D."/>
            <person name="Jones C."/>
            <person name="Kamal M."/>
            <person name="Kamat A."/>
            <person name="Kamvysselis M."/>
            <person name="Karlsson E."/>
            <person name="Kells C."/>
            <person name="Kieu A."/>
            <person name="Kisner P."/>
            <person name="Kodira C."/>
            <person name="Kulbokas E."/>
            <person name="Labutti K."/>
            <person name="Lama D."/>
            <person name="Landers T."/>
            <person name="Leger J."/>
            <person name="Levine S."/>
            <person name="Lewis D."/>
            <person name="Lewis T."/>
            <person name="Lindblad-toh K."/>
            <person name="Liu X."/>
            <person name="Lokyitsang T."/>
            <person name="Lokyitsang Y."/>
            <person name="Lucien O."/>
            <person name="Lui A."/>
            <person name="Ma L.J."/>
            <person name="Mabbitt R."/>
            <person name="Macdonald J."/>
            <person name="Maclean C."/>
            <person name="Major J."/>
            <person name="Manning J."/>
            <person name="Marabella R."/>
            <person name="Maru K."/>
            <person name="Matthews C."/>
            <person name="Mauceli E."/>
            <person name="Mccarthy M."/>
            <person name="Mcdonough S."/>
            <person name="Mcghee T."/>
            <person name="Meldrim J."/>
            <person name="Meneus L."/>
            <person name="Mesirov J."/>
            <person name="Mihalev A."/>
            <person name="Mihova T."/>
            <person name="Mikkelsen T."/>
            <person name="Mlenga V."/>
            <person name="Moru K."/>
            <person name="Mozes J."/>
            <person name="Mulrain L."/>
            <person name="Munson G."/>
            <person name="Naylor J."/>
            <person name="Newes C."/>
            <person name="Nguyen C."/>
            <person name="Nguyen N."/>
            <person name="Nguyen T."/>
            <person name="Nicol R."/>
            <person name="Nielsen C."/>
            <person name="Nizzari M."/>
            <person name="Norbu C."/>
            <person name="Norbu N."/>
            <person name="O'donnell P."/>
            <person name="Okoawo O."/>
            <person name="O'leary S."/>
            <person name="Omotosho B."/>
            <person name="O'neill K."/>
            <person name="Osman S."/>
            <person name="Parker S."/>
            <person name="Perrin D."/>
            <person name="Phunkhang P."/>
            <person name="Piqani B."/>
            <person name="Purcell S."/>
            <person name="Rachupka T."/>
            <person name="Ramasamy U."/>
            <person name="Rameau R."/>
            <person name="Ray V."/>
            <person name="Raymond C."/>
            <person name="Retta R."/>
            <person name="Richardson S."/>
            <person name="Rise C."/>
            <person name="Rodriguez J."/>
            <person name="Rogers J."/>
            <person name="Rogov P."/>
            <person name="Rutman M."/>
            <person name="Schupbach R."/>
            <person name="Seaman C."/>
            <person name="Settipalli S."/>
            <person name="Sharpe T."/>
            <person name="Sheridan J."/>
            <person name="Sherpa N."/>
            <person name="Shi J."/>
            <person name="Smirnov S."/>
            <person name="Smith C."/>
            <person name="Sougnez C."/>
            <person name="Spencer B."/>
            <person name="Stalker J."/>
            <person name="Stange-thomann N."/>
            <person name="Stavropoulos S."/>
            <person name="Stetson K."/>
            <person name="Stone C."/>
            <person name="Stone S."/>
            <person name="Stubbs M."/>
            <person name="Talamas J."/>
            <person name="Tchuinga P."/>
            <person name="Tenzing P."/>
            <person name="Tesfaye S."/>
            <person name="Theodore J."/>
            <person name="Thoulutsang Y."/>
            <person name="Topham K."/>
            <person name="Towey S."/>
            <person name="Tsamla T."/>
            <person name="Tsomo N."/>
            <person name="Vallee D."/>
            <person name="Vassiliev H."/>
            <person name="Venkataraman V."/>
            <person name="Vinson J."/>
            <person name="Vo A."/>
            <person name="Wade C."/>
            <person name="Wang S."/>
            <person name="Wangchuk T."/>
            <person name="Wangdi T."/>
            <person name="Whittaker C."/>
            <person name="Wilkinson J."/>
            <person name="Wu Y."/>
            <person name="Wyman D."/>
            <person name="Yadav S."/>
            <person name="Yang S."/>
            <person name="Yang X."/>
            <person name="Yeager S."/>
            <person name="Yee E."/>
            <person name="Young G."/>
            <person name="Zainoun J."/>
            <person name="Zembeck L."/>
            <person name="Zimmer A."/>
            <person name="Zody M."/>
            <person name="Lander E."/>
        </authorList>
    </citation>
    <scope>NUCLEOTIDE SEQUENCE [LARGE SCALE GENOMIC DNA]</scope>
</reference>
<accession>H2YZX4</accession>
<name>H2YZX4_CIOSA</name>
<keyword evidence="4" id="KW-1185">Reference proteome</keyword>
<reference evidence="3" key="2">
    <citation type="submission" date="2025-08" db="UniProtKB">
        <authorList>
            <consortium name="Ensembl"/>
        </authorList>
    </citation>
    <scope>IDENTIFICATION</scope>
</reference>
<dbReference type="PANTHER" id="PTHR46241:SF1">
    <property type="entry name" value="OUTER DYNEIN ARM-DOCKING COMPLEX SUBUNIT 2"/>
    <property type="match status" value="1"/>
</dbReference>
<evidence type="ECO:0008006" key="5">
    <source>
        <dbReference type="Google" id="ProtNLM"/>
    </source>
</evidence>
<dbReference type="PROSITE" id="PS50176">
    <property type="entry name" value="ARM_REPEAT"/>
    <property type="match status" value="1"/>
</dbReference>
<dbReference type="SMART" id="SM00185">
    <property type="entry name" value="ARM"/>
    <property type="match status" value="4"/>
</dbReference>
<feature type="compositionally biased region" description="Acidic residues" evidence="2">
    <location>
        <begin position="35"/>
        <end position="52"/>
    </location>
</feature>
<dbReference type="Proteomes" id="UP000007875">
    <property type="component" value="Unassembled WGS sequence"/>
</dbReference>
<feature type="repeat" description="ARM" evidence="1">
    <location>
        <begin position="151"/>
        <end position="193"/>
    </location>
</feature>
<organism evidence="3 4">
    <name type="scientific">Ciona savignyi</name>
    <name type="common">Pacific transparent sea squirt</name>
    <dbReference type="NCBI Taxonomy" id="51511"/>
    <lineage>
        <taxon>Eukaryota</taxon>
        <taxon>Metazoa</taxon>
        <taxon>Chordata</taxon>
        <taxon>Tunicata</taxon>
        <taxon>Ascidiacea</taxon>
        <taxon>Phlebobranchia</taxon>
        <taxon>Cionidae</taxon>
        <taxon>Ciona</taxon>
    </lineage>
</organism>
<dbReference type="GeneTree" id="ENSGT00940000156625"/>
<dbReference type="Pfam" id="PF00514">
    <property type="entry name" value="Arm"/>
    <property type="match status" value="1"/>
</dbReference>
<feature type="region of interest" description="Disordered" evidence="2">
    <location>
        <begin position="32"/>
        <end position="62"/>
    </location>
</feature>
<dbReference type="FunFam" id="1.25.10.10:FF:000383">
    <property type="entry name" value="armadillo repeat-containing protein 4"/>
    <property type="match status" value="1"/>
</dbReference>
<dbReference type="InterPro" id="IPR000225">
    <property type="entry name" value="Armadillo"/>
</dbReference>
<protein>
    <recommendedName>
        <fullName evidence="5">Armadillo repeat-containing domain-containing protein</fullName>
    </recommendedName>
</protein>
<dbReference type="InterPro" id="IPR011989">
    <property type="entry name" value="ARM-like"/>
</dbReference>
<proteinExistence type="predicted"/>
<dbReference type="Gene3D" id="1.25.10.10">
    <property type="entry name" value="Leucine-rich Repeat Variant"/>
    <property type="match status" value="2"/>
</dbReference>
<evidence type="ECO:0000256" key="2">
    <source>
        <dbReference type="SAM" id="MobiDB-lite"/>
    </source>
</evidence>
<evidence type="ECO:0000256" key="1">
    <source>
        <dbReference type="PROSITE-ProRule" id="PRU00259"/>
    </source>
</evidence>
<dbReference type="HOGENOM" id="CLU_1006582_0_0_1"/>
<dbReference type="PANTHER" id="PTHR46241">
    <property type="entry name" value="ARMADILLO REPEAT-CONTAINING PROTEIN 4 ARMC4"/>
    <property type="match status" value="1"/>
</dbReference>
<dbReference type="InterPro" id="IPR016024">
    <property type="entry name" value="ARM-type_fold"/>
</dbReference>
<evidence type="ECO:0000313" key="3">
    <source>
        <dbReference type="Ensembl" id="ENSCSAVP00000010886.1"/>
    </source>
</evidence>
<sequence>MASLEVPTDPEIPHTDIRKSIAYLKQINIRKTPQDEDDFSESSDDSEEEEEVQDRRQDAGSDLPSEYWQIQKLVKYLKGGNQTATIIALCSMRDFNLAQETCQLAIRDVGGLEVLINLLDTDENKCKIGSLKILKEISRNVQIRRAIADLGGLQTMVKILQSQNKDLKCLAAETIANVAKFRRARRTVRQHGGIKKLVALLECPANSCDAGKDVEVARSGALALWSCSKSTKNKHAIRRAGAIPMLAKLLKSQHEEMLIPVVGTLQECASEPSYRLA</sequence>